<dbReference type="Proteomes" id="UP001431010">
    <property type="component" value="Chromosome"/>
</dbReference>
<name>A0ABY3RHK7_9BRAD</name>
<reference evidence="2" key="1">
    <citation type="journal article" date="2024" name="Antonie Van Leeuwenhoek">
        <title>Bradyrhizobium ontarionense sp. nov., a novel bacterial symbiont isolated from Aeschynomene indica (Indian jointvetch), harbours photosynthesis, nitrogen fixation and nitrous oxide (N2O) reductase genes.</title>
        <authorList>
            <person name="Bromfield E.S.P."/>
            <person name="Cloutier S."/>
        </authorList>
    </citation>
    <scope>NUCLEOTIDE SEQUENCE</scope>
    <source>
        <strain evidence="2">A19</strain>
    </source>
</reference>
<sequence length="462" mass="49615">MPDPVAVKDSPAPRRRRRFPKLLALATFLSFVTVALAIGYWLWQPATLRIAVGPAGGDDDTLVRAMAEAFDTKDDAVRLVPIATDGPLQSTTLLANGQTDLAVARGDLQLPPTARSMAILRRNLLVLWSASSRGSKPKSDSRVKSIADLAGRRLGVIGASQVNVALLRVVLGESGVNPDKVAVVQFGVNQVADMTADMTLDAFAMVGALNDKTIADAITATARRRGEPRFLAVDVSEAIAERHPLYESDEIPTGAFGTTPQRPDDKVETVGVNQLIIAAASLPEDTAGTFTRQLFTVKAQLAKTVPSAAKIQKPDTDKDAALPAHPGAAAYIDNNERSFLDKYSDYLWGAVLVLSGLGSAAAWLRHYLKRDERMDNTDHRDRLLSAIATARQAQTPAELDQMQCEADAILRETLACHDDGAIEDGDLTAFNLVLIQFHEAVASRRAMLAADGQRSLAPVRNG</sequence>
<keyword evidence="1" id="KW-0812">Transmembrane</keyword>
<dbReference type="RefSeq" id="WP_231326423.1">
    <property type="nucleotide sequence ID" value="NZ_CP088156.1"/>
</dbReference>
<keyword evidence="1" id="KW-0472">Membrane</keyword>
<organism evidence="2 3">
    <name type="scientific">Bradyrhizobium ontarionense</name>
    <dbReference type="NCBI Taxonomy" id="2898149"/>
    <lineage>
        <taxon>Bacteria</taxon>
        <taxon>Pseudomonadati</taxon>
        <taxon>Pseudomonadota</taxon>
        <taxon>Alphaproteobacteria</taxon>
        <taxon>Hyphomicrobiales</taxon>
        <taxon>Nitrobacteraceae</taxon>
        <taxon>Bradyrhizobium</taxon>
    </lineage>
</organism>
<dbReference type="Pfam" id="PF16868">
    <property type="entry name" value="NMT1_3"/>
    <property type="match status" value="1"/>
</dbReference>
<dbReference type="EMBL" id="CP088156">
    <property type="protein sequence ID" value="UFZ06970.1"/>
    <property type="molecule type" value="Genomic_DNA"/>
</dbReference>
<keyword evidence="1" id="KW-1133">Transmembrane helix</keyword>
<evidence type="ECO:0000313" key="2">
    <source>
        <dbReference type="EMBL" id="UFZ06970.1"/>
    </source>
</evidence>
<dbReference type="SUPFAM" id="SSF53850">
    <property type="entry name" value="Periplasmic binding protein-like II"/>
    <property type="match status" value="1"/>
</dbReference>
<protein>
    <submittedName>
        <fullName evidence="2">TAXI family TRAP transporter solute-binding subunit</fullName>
    </submittedName>
</protein>
<evidence type="ECO:0000313" key="3">
    <source>
        <dbReference type="Proteomes" id="UP001431010"/>
    </source>
</evidence>
<evidence type="ECO:0000256" key="1">
    <source>
        <dbReference type="SAM" id="Phobius"/>
    </source>
</evidence>
<dbReference type="NCBIfam" id="TIGR02122">
    <property type="entry name" value="TRAP_TAXI"/>
    <property type="match status" value="1"/>
</dbReference>
<proteinExistence type="predicted"/>
<dbReference type="Gene3D" id="3.40.190.10">
    <property type="entry name" value="Periplasmic binding protein-like II"/>
    <property type="match status" value="2"/>
</dbReference>
<gene>
    <name evidence="2" type="ORF">LQG66_11985</name>
</gene>
<feature type="transmembrane region" description="Helical" evidence="1">
    <location>
        <begin position="22"/>
        <end position="43"/>
    </location>
</feature>
<dbReference type="PANTHER" id="PTHR42941">
    <property type="entry name" value="SLL1037 PROTEIN"/>
    <property type="match status" value="1"/>
</dbReference>
<dbReference type="InterPro" id="IPR011852">
    <property type="entry name" value="TRAP_TAXI"/>
</dbReference>
<feature type="transmembrane region" description="Helical" evidence="1">
    <location>
        <begin position="346"/>
        <end position="364"/>
    </location>
</feature>
<keyword evidence="3" id="KW-1185">Reference proteome</keyword>
<accession>A0ABY3RHK7</accession>
<dbReference type="PANTHER" id="PTHR42941:SF1">
    <property type="entry name" value="SLL1037 PROTEIN"/>
    <property type="match status" value="1"/>
</dbReference>